<reference evidence="4 5" key="1">
    <citation type="journal article" date="2011" name="J. Bacteriol.">
        <title>Complete genome sequence of Amycolicicoccus subflavus DQS3-9A1T, an actinomycete isolated from crude oil-polluted soil.</title>
        <authorList>
            <person name="Cai M."/>
            <person name="Chen W.M."/>
            <person name="Nie Y."/>
            <person name="Chi C.Q."/>
            <person name="Wang Y.N."/>
            <person name="Tang Y.Q."/>
            <person name="Li G.Y."/>
            <person name="Wu X.L."/>
        </authorList>
    </citation>
    <scope>NUCLEOTIDE SEQUENCE [LARGE SCALE GENOMIC DNA]</scope>
    <source>
        <strain evidence="5">DSM 45089 / DQS3-9A1</strain>
        <plasmid evidence="4 5">pAS9A-2</plasmid>
    </source>
</reference>
<dbReference type="SUPFAM" id="SSF52540">
    <property type="entry name" value="P-loop containing nucleoside triphosphate hydrolases"/>
    <property type="match status" value="2"/>
</dbReference>
<dbReference type="NCBIfam" id="NF041492">
    <property type="entry name" value="MobF"/>
    <property type="match status" value="1"/>
</dbReference>
<feature type="region of interest" description="Disordered" evidence="2">
    <location>
        <begin position="1437"/>
        <end position="1481"/>
    </location>
</feature>
<accession>F6ESJ7</accession>
<feature type="region of interest" description="Disordered" evidence="2">
    <location>
        <begin position="1288"/>
        <end position="1314"/>
    </location>
</feature>
<dbReference type="CDD" id="cd18809">
    <property type="entry name" value="SF1_C_RecD"/>
    <property type="match status" value="1"/>
</dbReference>
<dbReference type="Proteomes" id="UP000009235">
    <property type="component" value="Plasmid pAS9A-2"/>
</dbReference>
<feature type="region of interest" description="Disordered" evidence="2">
    <location>
        <begin position="1110"/>
        <end position="1129"/>
    </location>
</feature>
<dbReference type="KEGG" id="asd:AS9A_P20074"/>
<dbReference type="InterPro" id="IPR027417">
    <property type="entry name" value="P-loop_NTPase"/>
</dbReference>
<dbReference type="Gene3D" id="3.40.50.300">
    <property type="entry name" value="P-loop containing nucleotide triphosphate hydrolases"/>
    <property type="match status" value="2"/>
</dbReference>
<gene>
    <name evidence="4" type="ordered locus">AS9A_P20074</name>
</gene>
<geneLocation type="plasmid" evidence="4 5">
    <name>pAS9A-2</name>
</geneLocation>
<keyword evidence="5" id="KW-1185">Reference proteome</keyword>
<protein>
    <submittedName>
        <fullName evidence="4">Relaxase</fullName>
    </submittedName>
</protein>
<dbReference type="InterPro" id="IPR014862">
    <property type="entry name" value="TrwC"/>
</dbReference>
<organism evidence="4 5">
    <name type="scientific">Hoyosella subflava (strain DSM 45089 / JCM 17490 / NBRC 109087 / DQS3-9A1)</name>
    <name type="common">Amycolicicoccus subflavus</name>
    <dbReference type="NCBI Taxonomy" id="443218"/>
    <lineage>
        <taxon>Bacteria</taxon>
        <taxon>Bacillati</taxon>
        <taxon>Actinomycetota</taxon>
        <taxon>Actinomycetes</taxon>
        <taxon>Mycobacteriales</taxon>
        <taxon>Hoyosellaceae</taxon>
        <taxon>Hoyosella</taxon>
    </lineage>
</organism>
<feature type="compositionally biased region" description="Basic and acidic residues" evidence="2">
    <location>
        <begin position="1444"/>
        <end position="1457"/>
    </location>
</feature>
<proteinExistence type="predicted"/>
<dbReference type="EMBL" id="CP002788">
    <property type="protein sequence ID" value="AEF43118.1"/>
    <property type="molecule type" value="Genomic_DNA"/>
</dbReference>
<keyword evidence="4" id="KW-0614">Plasmid</keyword>
<evidence type="ECO:0000259" key="3">
    <source>
        <dbReference type="Pfam" id="PF08751"/>
    </source>
</evidence>
<dbReference type="SUPFAM" id="SSF55464">
    <property type="entry name" value="Origin of replication-binding domain, RBD-like"/>
    <property type="match status" value="1"/>
</dbReference>
<name>F6ESJ7_HOYSD</name>
<sequence>MTVHVLHAGDGYSYLSRSVATQDVQREAGQSLASYYHAAGTPPGRWAGSGLRSLAEYSGQRRDERLVSGTVTEAQMKALFGEGLHPNTEAITTAVHADAVTRRAQQRAAREEVRQTRLGRKFPEFKNVSVLRDTLTAAEQRFTEDNGRAPTKDERQHLHAQAALPVFEKQHGRQPVSSAELSSWITAEAAKKKRYPVAGFDLTFTPAKSVSVLWALGDESARRAVEKAHHDAVADAIGFLEDNAAFTRRGDRSERQINTRGLIIAAYDHYDTRAGDPNLHTHCAVSVKVQGVDGTWSALDTRAVFKHGVAASQRYNVAVIDNLRRSLGISTVERFTGRGKQPVIEVAGIDERLCQSWSTRAQMIQDRRDELVRDYRRQHGYSPGRETEFRLLQQANLETRQGKNEAKSLAQHQQQWRRQAAAILGGEASVEAMLNRALRPEQKLGARAFRGVDAEAALAIAAVSEKRATWARPHIEGAVEAQLASVVFPTIEQRRAMIDAVVTRSLYRESVTLEPPETVPVPDVLRRADGSSQLTRHGEQLHTSTAVLDAEARLIGACGEPTTAFTTRADLVHAIDAMNRAPNPGQRALAEHFCLSGARVAVATGAAGAGKTTAMKAVVDAWNASGRDVIALAPSAAAATTLGEEIGTGASTVASLTYPWRGRIDGVAAGTLTRDITPETMLLVDEAAMTSLHDLDALREIAERTGAVVRLLGDPAQLDAVETSGTLRLLATHTHAPQLTTVVRFGDDQQQAVNSLALRSGKPEAITMFEQRGWLHGGDGDSLLDEVVHAYLHDTQRGLTSIIMTDTVALTRELNERIQDHHRNTRRADATTTVTLADELDAGRGDRIVTRDNDRDLRTKGGIRPGSRVLNGDLWTIEQVHADGALTVRHTEHRGSVTLPAGYVRQSVELGYASTVHRGQGLTVDTGHYLTVPGSASRQSAYVGLTRGRGENHAWVITDEPLDVDTEGQHIRNAPDNRLATHAQVSPGTEGLRRILAADAAELSATEQLRAALQEADNPERALNAYTTAQVMLRDAYLEHLIDTAVPSAIAATMREESPESYTRLKARLAELHDAGINTAAALSAAIHTRGLATAGDIAAVVRHRLDTTTTAPAGHAGPAPLPPRHPGTDIGLAEYAAIMRRRYHRLTTDKNTAETRELYDAIRAHRERLYSDAELKAEIAKPAAPFPSAHAAEAHQHAADAQKAAALVEALTERQHQWQRYDEAEARTQSALEHATQLRHQITELQRQRDQLGRLARRQRGTLDTRIEQLTHEHDAASRRAEQLRAAAAGLTPDRPRPTPGMLNRARRDRDQHAEFARTASDTLRRRQHEWTVQQQQRKHRLHQELQRRTTLIPEQKQREDTIRSQIRQERATEQARKAAAAYAHYDTGSLRLALTETNRKITDARRQLDPHSQQQPASTITQQHDLQRQLAAAQQRAQLMKAELDARRRDPERGPQRSASTSRVHDNDRGRDRGHGIDD</sequence>
<dbReference type="Pfam" id="PF08751">
    <property type="entry name" value="TrwC"/>
    <property type="match status" value="1"/>
</dbReference>
<evidence type="ECO:0000313" key="5">
    <source>
        <dbReference type="Proteomes" id="UP000009235"/>
    </source>
</evidence>
<evidence type="ECO:0000256" key="2">
    <source>
        <dbReference type="SAM" id="MobiDB-lite"/>
    </source>
</evidence>
<dbReference type="Gene3D" id="2.30.30.940">
    <property type="match status" value="1"/>
</dbReference>
<keyword evidence="1" id="KW-0175">Coiled coil</keyword>
<feature type="compositionally biased region" description="Basic and acidic residues" evidence="2">
    <location>
        <begin position="1465"/>
        <end position="1481"/>
    </location>
</feature>
<evidence type="ECO:0000256" key="1">
    <source>
        <dbReference type="SAM" id="Coils"/>
    </source>
</evidence>
<dbReference type="Pfam" id="PF13604">
    <property type="entry name" value="AAA_30"/>
    <property type="match status" value="1"/>
</dbReference>
<dbReference type="HOGENOM" id="CLU_001748_1_1_11"/>
<feature type="compositionally biased region" description="Low complexity" evidence="2">
    <location>
        <begin position="1110"/>
        <end position="1119"/>
    </location>
</feature>
<dbReference type="RefSeq" id="WP_013798125.1">
    <property type="nucleotide sequence ID" value="NC_015561.1"/>
</dbReference>
<feature type="domain" description="TrwC relaxase" evidence="3">
    <location>
        <begin position="8"/>
        <end position="422"/>
    </location>
</feature>
<feature type="coiled-coil region" evidence="1">
    <location>
        <begin position="1236"/>
        <end position="1288"/>
    </location>
</feature>
<evidence type="ECO:0000313" key="4">
    <source>
        <dbReference type="EMBL" id="AEF43118.1"/>
    </source>
</evidence>